<dbReference type="GO" id="GO:0090599">
    <property type="term" value="F:alpha-glucosidase activity"/>
    <property type="evidence" value="ECO:0007669"/>
    <property type="project" value="TreeGrafter"/>
</dbReference>
<comment type="pathway">
    <text evidence="2">Glycan metabolism; N-glycan metabolism.</text>
</comment>
<comment type="subcellular location">
    <subcellularLocation>
        <location evidence="1">Endoplasmic reticulum</location>
    </subcellularLocation>
</comment>
<evidence type="ECO:0000256" key="8">
    <source>
        <dbReference type="ARBA" id="ARBA00023295"/>
    </source>
</evidence>
<evidence type="ECO:0000256" key="10">
    <source>
        <dbReference type="SAM" id="MobiDB-lite"/>
    </source>
</evidence>
<evidence type="ECO:0000259" key="12">
    <source>
        <dbReference type="Pfam" id="PF13802"/>
    </source>
</evidence>
<feature type="compositionally biased region" description="Basic and acidic residues" evidence="10">
    <location>
        <begin position="897"/>
        <end position="914"/>
    </location>
</feature>
<dbReference type="Gene3D" id="2.60.40.1180">
    <property type="entry name" value="Golgi alpha-mannosidase II"/>
    <property type="match status" value="2"/>
</dbReference>
<dbReference type="Pfam" id="PF13802">
    <property type="entry name" value="Gal_mutarotas_2"/>
    <property type="match status" value="1"/>
</dbReference>
<evidence type="ECO:0000256" key="6">
    <source>
        <dbReference type="ARBA" id="ARBA00022824"/>
    </source>
</evidence>
<reference evidence="15" key="1">
    <citation type="journal article" date="2015" name="PLoS Genet.">
        <title>Genome Sequence and Transcriptome Analyses of Chrysochromulina tobin: Metabolic Tools for Enhanced Algal Fitness in the Prominent Order Prymnesiales (Haptophyceae).</title>
        <authorList>
            <person name="Hovde B.T."/>
            <person name="Deodato C.R."/>
            <person name="Hunsperger H.M."/>
            <person name="Ryken S.A."/>
            <person name="Yost W."/>
            <person name="Jha R.K."/>
            <person name="Patterson J."/>
            <person name="Monnat R.J. Jr."/>
            <person name="Barlow S.B."/>
            <person name="Starkenburg S.R."/>
            <person name="Cattolico R.A."/>
        </authorList>
    </citation>
    <scope>NUCLEOTIDE SEQUENCE</scope>
    <source>
        <strain evidence="15">CCMP291</strain>
    </source>
</reference>
<keyword evidence="15" id="KW-1185">Reference proteome</keyword>
<dbReference type="AlphaFoldDB" id="A0A0M0JXW4"/>
<dbReference type="SUPFAM" id="SSF63887">
    <property type="entry name" value="P-domain of calnexin/calreticulin"/>
    <property type="match status" value="1"/>
</dbReference>
<keyword evidence="8" id="KW-0326">Glycosidase</keyword>
<dbReference type="GO" id="GO:0005783">
    <property type="term" value="C:endoplasmic reticulum"/>
    <property type="evidence" value="ECO:0007669"/>
    <property type="project" value="UniProtKB-SubCell"/>
</dbReference>
<feature type="compositionally biased region" description="Low complexity" evidence="10">
    <location>
        <begin position="766"/>
        <end position="780"/>
    </location>
</feature>
<evidence type="ECO:0000259" key="13">
    <source>
        <dbReference type="Pfam" id="PF21365"/>
    </source>
</evidence>
<evidence type="ECO:0000256" key="7">
    <source>
        <dbReference type="ARBA" id="ARBA00023180"/>
    </source>
</evidence>
<dbReference type="PANTHER" id="PTHR22762:SF54">
    <property type="entry name" value="BCDNA.GH04962"/>
    <property type="match status" value="1"/>
</dbReference>
<proteinExistence type="inferred from homology"/>
<name>A0A0M0JXW4_9EUKA</name>
<dbReference type="InterPro" id="IPR048395">
    <property type="entry name" value="Glyco_hydro_31_C"/>
</dbReference>
<comment type="caution">
    <text evidence="14">The sequence shown here is derived from an EMBL/GenBank/DDBJ whole genome shotgun (WGS) entry which is preliminary data.</text>
</comment>
<dbReference type="Gene3D" id="2.60.40.1760">
    <property type="entry name" value="glycosyl hydrolase (family 31)"/>
    <property type="match status" value="1"/>
</dbReference>
<dbReference type="GO" id="GO:0006491">
    <property type="term" value="P:N-glycan processing"/>
    <property type="evidence" value="ECO:0007669"/>
    <property type="project" value="TreeGrafter"/>
</dbReference>
<dbReference type="Pfam" id="PF01055">
    <property type="entry name" value="Glyco_hydro_31_2nd"/>
    <property type="match status" value="1"/>
</dbReference>
<evidence type="ECO:0000313" key="14">
    <source>
        <dbReference type="EMBL" id="KOO31419.1"/>
    </source>
</evidence>
<dbReference type="InterPro" id="IPR009033">
    <property type="entry name" value="Calreticulin/calnexin_P_dom_sf"/>
</dbReference>
<protein>
    <recommendedName>
        <fullName evidence="9">Glucosidase II subunit alpha</fullName>
    </recommendedName>
</protein>
<keyword evidence="7" id="KW-0325">Glycoprotein</keyword>
<sequence length="1149" mass="124465">MLSFLIAALGLRDHEFRKCGDTPFCQQHRAHAPAVDTAAWKVDVPSITATGTTWSARLLTPDEAQLSLMLQVSVLRTGAVRVHVADDTSVPVDSLEMVDPTVKKPEAWDDEMDGIWDAPRVRLGRAVKARYEPTEPFASEAALTPVACTELNAPRSRAKAEGQSIIKCSADAGPVLVRVVHEPFSVHVVDASAGDCTPGAPCEPVVSFNGRRRLLYEPFRQLIPSGEAEAKPPEPFKFNSFSDPMPFGSASVGVDIDFPHATHVYGLPERAMDLALPSTLGTEPYRLMNLDVFEYLLDHPMGLYGSVPFVQASGPRGSQGVLWLNPSETFVDVGCAAGGAHGMAPGGGNACTHWFSASGVIDAFLFHGASPTDVTRQHSAVTGVTPLPPYFALGYHQCRWNYRDEQDVRQVHEAFEEHALPFDVLWLDIEHTDGKRYFTWDKLKFPDPLTMQRQLKATGRNMVTIIDPHLKADDGYAVFADAKTAGLLVLKEDGEGHFEGDCWPGRSGWIDYLLPAAREYWAGQFAPDKYAGSSASLYTWNDMNEPSVERGPEVTMPMALVHRDGTGRKIEHRELHNLYGQLQHMATFAGQRAAYPQRRPFVLTRAFFAGSQRTAAVWTGDNKASWAHLAASTPMLLSLSLAGIPFVGADVGGFFGNPTPALLVRWYQVAVFHPFFRAHAEFKTKRREPYLFGDEVTRQVRTALGHRYSLLPYLYTLFAQHAADGSLVMRPLWYEFPTDPQLRGNAWWSAAAEERRAAAESKAAKTEAGAAAAAPTTTPTSDDELKRRFLEQEKAQAEAAAAAAGAAAGAAGGPRVLDEEAVEEPVDEGPCPCFKCDESRCWNPECLVCGTKAVSGCNQPTDAGCYTSAEAECSCNADPTPPPAYATGESDDDPDQGEGRGLGEDDADDAKGFDTRDEYYHGAVREGAGEQDENYEQTGEQFLLGPHIMVQPITTIKPIADTRVYLPASTPTADATWYDFYSHAKLVSTPSARVVTVRVQADHVPAFVRGGAIVPKRERLRRSSQATHLDPFTLVVAPDGGGVAAGTLFLDAYDGYEDTTLTAQFSYASGLVSGTVAATGQGGAPPAAESEVERIVLLGQAGPADVVVHRNGKLVPGVTTLYDAAAGMLTVRKPTVRVGEAWTVRISAP</sequence>
<gene>
    <name evidence="14" type="ORF">Ctob_013050</name>
</gene>
<dbReference type="CDD" id="cd06603">
    <property type="entry name" value="GH31_GANC_GANAB_alpha"/>
    <property type="match status" value="1"/>
</dbReference>
<dbReference type="GO" id="GO:0005975">
    <property type="term" value="P:carbohydrate metabolic process"/>
    <property type="evidence" value="ECO:0007669"/>
    <property type="project" value="InterPro"/>
</dbReference>
<evidence type="ECO:0000256" key="3">
    <source>
        <dbReference type="ARBA" id="ARBA00007806"/>
    </source>
</evidence>
<evidence type="ECO:0000256" key="5">
    <source>
        <dbReference type="ARBA" id="ARBA00022801"/>
    </source>
</evidence>
<evidence type="ECO:0000256" key="2">
    <source>
        <dbReference type="ARBA" id="ARBA00004833"/>
    </source>
</evidence>
<dbReference type="SUPFAM" id="SSF74650">
    <property type="entry name" value="Galactose mutarotase-like"/>
    <property type="match status" value="1"/>
</dbReference>
<accession>A0A0M0JXW4</accession>
<keyword evidence="5" id="KW-0378">Hydrolase</keyword>
<feature type="domain" description="Glycosyl hydrolase family 31 C-terminal" evidence="13">
    <location>
        <begin position="931"/>
        <end position="1014"/>
    </location>
</feature>
<dbReference type="Pfam" id="PF21365">
    <property type="entry name" value="Glyco_hydro_31_3rd"/>
    <property type="match status" value="1"/>
</dbReference>
<evidence type="ECO:0000256" key="4">
    <source>
        <dbReference type="ARBA" id="ARBA00022729"/>
    </source>
</evidence>
<dbReference type="InterPro" id="IPR000322">
    <property type="entry name" value="Glyco_hydro_31_TIM"/>
</dbReference>
<dbReference type="PANTHER" id="PTHR22762">
    <property type="entry name" value="ALPHA-GLUCOSIDASE"/>
    <property type="match status" value="1"/>
</dbReference>
<dbReference type="OrthoDB" id="3237269at2759"/>
<feature type="domain" description="Glycoside hydrolase family 31 TIM barrel" evidence="11">
    <location>
        <begin position="385"/>
        <end position="717"/>
    </location>
</feature>
<organism evidence="14 15">
    <name type="scientific">Chrysochromulina tobinii</name>
    <dbReference type="NCBI Taxonomy" id="1460289"/>
    <lineage>
        <taxon>Eukaryota</taxon>
        <taxon>Haptista</taxon>
        <taxon>Haptophyta</taxon>
        <taxon>Prymnesiophyceae</taxon>
        <taxon>Prymnesiales</taxon>
        <taxon>Chrysochromulinaceae</taxon>
        <taxon>Chrysochromulina</taxon>
    </lineage>
</organism>
<dbReference type="Gene3D" id="3.20.20.80">
    <property type="entry name" value="Glycosidases"/>
    <property type="match status" value="2"/>
</dbReference>
<dbReference type="SUPFAM" id="SSF51011">
    <property type="entry name" value="Glycosyl hydrolase domain"/>
    <property type="match status" value="1"/>
</dbReference>
<comment type="similarity">
    <text evidence="3">Belongs to the glycosyl hydrolase 31 family.</text>
</comment>
<dbReference type="InterPro" id="IPR013780">
    <property type="entry name" value="Glyco_hydro_b"/>
</dbReference>
<dbReference type="GO" id="GO:0030246">
    <property type="term" value="F:carbohydrate binding"/>
    <property type="evidence" value="ECO:0007669"/>
    <property type="project" value="InterPro"/>
</dbReference>
<keyword evidence="6" id="KW-0256">Endoplasmic reticulum</keyword>
<dbReference type="EMBL" id="JWZX01002018">
    <property type="protein sequence ID" value="KOO31419.1"/>
    <property type="molecule type" value="Genomic_DNA"/>
</dbReference>
<feature type="region of interest" description="Disordered" evidence="10">
    <location>
        <begin position="882"/>
        <end position="914"/>
    </location>
</feature>
<dbReference type="SUPFAM" id="SSF51445">
    <property type="entry name" value="(Trans)glycosidases"/>
    <property type="match status" value="1"/>
</dbReference>
<dbReference type="InterPro" id="IPR017853">
    <property type="entry name" value="GH"/>
</dbReference>
<dbReference type="CDD" id="cd14752">
    <property type="entry name" value="GH31_N"/>
    <property type="match status" value="1"/>
</dbReference>
<evidence type="ECO:0000256" key="9">
    <source>
        <dbReference type="ARBA" id="ARBA00042895"/>
    </source>
</evidence>
<dbReference type="Proteomes" id="UP000037460">
    <property type="component" value="Unassembled WGS sequence"/>
</dbReference>
<dbReference type="InterPro" id="IPR011013">
    <property type="entry name" value="Gal_mutarotase_sf_dom"/>
</dbReference>
<keyword evidence="4" id="KW-0732">Signal</keyword>
<dbReference type="GO" id="GO:0005509">
    <property type="term" value="F:calcium ion binding"/>
    <property type="evidence" value="ECO:0007669"/>
    <property type="project" value="InterPro"/>
</dbReference>
<dbReference type="InterPro" id="IPR025887">
    <property type="entry name" value="Glyco_hydro_31_N_dom"/>
</dbReference>
<evidence type="ECO:0000259" key="11">
    <source>
        <dbReference type="Pfam" id="PF01055"/>
    </source>
</evidence>
<evidence type="ECO:0000256" key="1">
    <source>
        <dbReference type="ARBA" id="ARBA00004240"/>
    </source>
</evidence>
<feature type="region of interest" description="Disordered" evidence="10">
    <location>
        <begin position="758"/>
        <end position="783"/>
    </location>
</feature>
<evidence type="ECO:0000313" key="15">
    <source>
        <dbReference type="Proteomes" id="UP000037460"/>
    </source>
</evidence>
<feature type="domain" description="Glycoside hydrolase family 31 N-terminal" evidence="12">
    <location>
        <begin position="175"/>
        <end position="332"/>
    </location>
</feature>